<dbReference type="Proteomes" id="UP001516023">
    <property type="component" value="Unassembled WGS sequence"/>
</dbReference>
<organism evidence="5 6">
    <name type="scientific">Cyclotella cryptica</name>
    <dbReference type="NCBI Taxonomy" id="29204"/>
    <lineage>
        <taxon>Eukaryota</taxon>
        <taxon>Sar</taxon>
        <taxon>Stramenopiles</taxon>
        <taxon>Ochrophyta</taxon>
        <taxon>Bacillariophyta</taxon>
        <taxon>Coscinodiscophyceae</taxon>
        <taxon>Thalassiosirophycidae</taxon>
        <taxon>Stephanodiscales</taxon>
        <taxon>Stephanodiscaceae</taxon>
        <taxon>Cyclotella</taxon>
    </lineage>
</organism>
<evidence type="ECO:0000313" key="6">
    <source>
        <dbReference type="Proteomes" id="UP001516023"/>
    </source>
</evidence>
<accession>A0ABD3QDR1</accession>
<feature type="domain" description="Methyltransferase" evidence="4">
    <location>
        <begin position="107"/>
        <end position="224"/>
    </location>
</feature>
<proteinExistence type="inferred from homology"/>
<keyword evidence="6" id="KW-1185">Reference proteome</keyword>
<dbReference type="PANTHER" id="PTHR12176">
    <property type="entry name" value="SAM-DEPENDENT METHYLTRANSFERASE SUPERFAMILY PROTEIN"/>
    <property type="match status" value="1"/>
</dbReference>
<dbReference type="AlphaFoldDB" id="A0ABD3QDR1"/>
<dbReference type="InterPro" id="IPR051419">
    <property type="entry name" value="Lys/N-term_MeTrsfase_sf"/>
</dbReference>
<evidence type="ECO:0000256" key="2">
    <source>
        <dbReference type="ARBA" id="ARBA00022603"/>
    </source>
</evidence>
<keyword evidence="2" id="KW-0489">Methyltransferase</keyword>
<dbReference type="CDD" id="cd02440">
    <property type="entry name" value="AdoMet_MTases"/>
    <property type="match status" value="1"/>
</dbReference>
<evidence type="ECO:0000256" key="1">
    <source>
        <dbReference type="ARBA" id="ARBA00008361"/>
    </source>
</evidence>
<protein>
    <recommendedName>
        <fullName evidence="4">Methyltransferase domain-containing protein</fullName>
    </recommendedName>
</protein>
<reference evidence="5 6" key="1">
    <citation type="journal article" date="2020" name="G3 (Bethesda)">
        <title>Improved Reference Genome for Cyclotella cryptica CCMP332, a Model for Cell Wall Morphogenesis, Salinity Adaptation, and Lipid Production in Diatoms (Bacillariophyta).</title>
        <authorList>
            <person name="Roberts W.R."/>
            <person name="Downey K.M."/>
            <person name="Ruck E.C."/>
            <person name="Traller J.C."/>
            <person name="Alverson A.J."/>
        </authorList>
    </citation>
    <scope>NUCLEOTIDE SEQUENCE [LARGE SCALE GENOMIC DNA]</scope>
    <source>
        <strain evidence="5 6">CCMP332</strain>
    </source>
</reference>
<gene>
    <name evidence="5" type="ORF">HJC23_013493</name>
</gene>
<dbReference type="EMBL" id="JABMIG020000053">
    <property type="protein sequence ID" value="KAL3797661.1"/>
    <property type="molecule type" value="Genomic_DNA"/>
</dbReference>
<dbReference type="InterPro" id="IPR029063">
    <property type="entry name" value="SAM-dependent_MTases_sf"/>
</dbReference>
<comment type="caution">
    <text evidence="5">The sequence shown here is derived from an EMBL/GenBank/DDBJ whole genome shotgun (WGS) entry which is preliminary data.</text>
</comment>
<dbReference type="GO" id="GO:0008168">
    <property type="term" value="F:methyltransferase activity"/>
    <property type="evidence" value="ECO:0007669"/>
    <property type="project" value="UniProtKB-KW"/>
</dbReference>
<keyword evidence="3" id="KW-0808">Transferase</keyword>
<dbReference type="GO" id="GO:0032259">
    <property type="term" value="P:methylation"/>
    <property type="evidence" value="ECO:0007669"/>
    <property type="project" value="UniProtKB-KW"/>
</dbReference>
<dbReference type="InterPro" id="IPR025714">
    <property type="entry name" value="Methyltranfer_dom"/>
</dbReference>
<dbReference type="SUPFAM" id="SSF53335">
    <property type="entry name" value="S-adenosyl-L-methionine-dependent methyltransferases"/>
    <property type="match status" value="1"/>
</dbReference>
<dbReference type="Pfam" id="PF13847">
    <property type="entry name" value="Methyltransf_31"/>
    <property type="match status" value="1"/>
</dbReference>
<comment type="similarity">
    <text evidence="1">Belongs to the methyltransferase superfamily.</text>
</comment>
<name>A0ABD3QDR1_9STRA</name>
<evidence type="ECO:0000256" key="3">
    <source>
        <dbReference type="ARBA" id="ARBA00022679"/>
    </source>
</evidence>
<evidence type="ECO:0000259" key="4">
    <source>
        <dbReference type="Pfam" id="PF13847"/>
    </source>
</evidence>
<evidence type="ECO:0000313" key="5">
    <source>
        <dbReference type="EMBL" id="KAL3797661.1"/>
    </source>
</evidence>
<dbReference type="Gene3D" id="3.40.50.150">
    <property type="entry name" value="Vaccinia Virus protein VP39"/>
    <property type="match status" value="1"/>
</dbReference>
<dbReference type="PANTHER" id="PTHR12176:SF80">
    <property type="entry name" value="EEF1A LYSINE METHYLTRANSFERASE 4"/>
    <property type="match status" value="1"/>
</dbReference>
<sequence length="260" mass="29786">MILTRYWPSITSYQNHVIYDQGRPRYHSPTRLKASLSDFEKDYSQYQNDDDDDVGARSQFGTKSYWDAMYDGMGDFSSDEYSWYYGWETIKPFVSKYVLDQERTVPKSQLSVLVPGCGNDPLLLDLYNAGYRCLTAFDYSSGAIERQRTLLEYLPMGSDMDNVELRVEDARCLPDEWGNKFDLIIEKGALDAIYLSGDGNFQDSTKELGRVLRVGGICISVSGVVPVELRNNGFAKDQWEWLRDGSDDLKAGCFVFKKMR</sequence>